<sequence length="831" mass="94213">MRLNSIKFIATALIFGLGMVTIFIFSYLTYINTMANLEEKYHKESALVLKHTLLSFQNQFESTEKVLNILAETGELKLINSAIDKQSLNSLLERFQKTVPNSRVMQICLKDGQVYMGPWMQIPPGYDPRKKEWYIQALQAKGAVVWSEPYLDYMTQRIIITAARQFTTPSGDIAGVLAIDFDVNTISNVISNSQIGENGFVMLLSRNGTVIANKDDYMIGERIFGADFQNLLNSKYNGELDYTIKNLQYHLKFDTIRRNGMILVTAISRAEINDNLFKAFFPVLSTGIACLFIFCVGAYFLTLKAIAPLKKLVSLMKLAQNGDYGVRSNIKAYDEINSLSNSFNSMIDSIRKRDKALKELNSELANTQEILKCNLNEMEQSQRILKASEERIKHLAYYDSLTGLSNRERLIKKLKQAIEENINTSGAVIYIDLDNFKKINDTMGHTVGDKVLIEVARRFNNTVDYENYTARIGGDEFIIFINGITSMDTVVEVADKLVKIFKEPLATDSKSFNLTASIGVALFPLHGSTAEEILKKADMAMYKAKEKGKNCYQVFDESMHAEIILKVNLENEMRQALKADQFTLYYQPQYNTPDKSIYGMEALLRWDSPSIDQGAPLDIIKAAEETGMIVDIEKWVMKNAFTFAREINAIADKDIKISVNISPVHIMQSDFVGNVWNSIIEAGVDPGFIGLEITETVMMESFASNKKKLEEIKKLGINIYLDDFGSGYSSLNYLQNLPIDYVKIDKIFVDNMLNSDRDGRITATIVELAHNIGLKVIAEGVEREEQYNFLNLYKCDIIQGYYMSKPVPRGEVLKLLKFTTNNCLEQYLTDW</sequence>
<dbReference type="PROSITE" id="PS50885">
    <property type="entry name" value="HAMP"/>
    <property type="match status" value="1"/>
</dbReference>
<dbReference type="InterPro" id="IPR029151">
    <property type="entry name" value="Sensor-like_sf"/>
</dbReference>
<dbReference type="CDD" id="cd01948">
    <property type="entry name" value="EAL"/>
    <property type="match status" value="1"/>
</dbReference>
<dbReference type="Pfam" id="PF02743">
    <property type="entry name" value="dCache_1"/>
    <property type="match status" value="1"/>
</dbReference>
<feature type="transmembrane region" description="Helical" evidence="7">
    <location>
        <begin position="279"/>
        <end position="301"/>
    </location>
</feature>
<dbReference type="PANTHER" id="PTHR44757">
    <property type="entry name" value="DIGUANYLATE CYCLASE DGCP"/>
    <property type="match status" value="1"/>
</dbReference>
<dbReference type="Gene3D" id="3.20.20.450">
    <property type="entry name" value="EAL domain"/>
    <property type="match status" value="1"/>
</dbReference>
<feature type="domain" description="HAMP" evidence="9">
    <location>
        <begin position="303"/>
        <end position="355"/>
    </location>
</feature>
<dbReference type="SUPFAM" id="SSF158472">
    <property type="entry name" value="HAMP domain-like"/>
    <property type="match status" value="1"/>
</dbReference>
<keyword evidence="3 7" id="KW-0812">Transmembrane</keyword>
<dbReference type="SUPFAM" id="SSF103190">
    <property type="entry name" value="Sensory domain-like"/>
    <property type="match status" value="1"/>
</dbReference>
<dbReference type="SMART" id="SM00304">
    <property type="entry name" value="HAMP"/>
    <property type="match status" value="1"/>
</dbReference>
<dbReference type="PROSITE" id="PS50887">
    <property type="entry name" value="GGDEF"/>
    <property type="match status" value="1"/>
</dbReference>
<organism evidence="11 12">
    <name type="scientific">Desulfocucumis palustris</name>
    <dbReference type="NCBI Taxonomy" id="1898651"/>
    <lineage>
        <taxon>Bacteria</taxon>
        <taxon>Bacillati</taxon>
        <taxon>Bacillota</taxon>
        <taxon>Clostridia</taxon>
        <taxon>Eubacteriales</taxon>
        <taxon>Desulfocucumaceae</taxon>
        <taxon>Desulfocucumis</taxon>
    </lineage>
</organism>
<comment type="caution">
    <text evidence="11">The sequence shown here is derived from an EMBL/GenBank/DDBJ whole genome shotgun (WGS) entry which is preliminary data.</text>
</comment>
<feature type="domain" description="GGDEF" evidence="10">
    <location>
        <begin position="424"/>
        <end position="557"/>
    </location>
</feature>
<dbReference type="InterPro" id="IPR052155">
    <property type="entry name" value="Biofilm_reg_signaling"/>
</dbReference>
<dbReference type="CDD" id="cd12912">
    <property type="entry name" value="PDC2_MCP_like"/>
    <property type="match status" value="1"/>
</dbReference>
<evidence type="ECO:0000256" key="6">
    <source>
        <dbReference type="SAM" id="Coils"/>
    </source>
</evidence>
<feature type="transmembrane region" description="Helical" evidence="7">
    <location>
        <begin position="6"/>
        <end position="30"/>
    </location>
</feature>
<dbReference type="RefSeq" id="WP_104372907.1">
    <property type="nucleotide sequence ID" value="NZ_BFAV01000150.1"/>
</dbReference>
<protein>
    <submittedName>
        <fullName evidence="11">Diguanylate cyclase/phosphodiesterase</fullName>
    </submittedName>
</protein>
<keyword evidence="12" id="KW-1185">Reference proteome</keyword>
<dbReference type="SUPFAM" id="SSF141868">
    <property type="entry name" value="EAL domain-like"/>
    <property type="match status" value="1"/>
</dbReference>
<evidence type="ECO:0000313" key="12">
    <source>
        <dbReference type="Proteomes" id="UP000239549"/>
    </source>
</evidence>
<evidence type="ECO:0000313" key="11">
    <source>
        <dbReference type="EMBL" id="GBF34716.1"/>
    </source>
</evidence>
<dbReference type="CDD" id="cd06225">
    <property type="entry name" value="HAMP"/>
    <property type="match status" value="1"/>
</dbReference>
<dbReference type="InterPro" id="IPR043128">
    <property type="entry name" value="Rev_trsase/Diguanyl_cyclase"/>
</dbReference>
<dbReference type="GO" id="GO:0005886">
    <property type="term" value="C:plasma membrane"/>
    <property type="evidence" value="ECO:0007669"/>
    <property type="project" value="UniProtKB-SubCell"/>
</dbReference>
<proteinExistence type="predicted"/>
<dbReference type="Pfam" id="PF00672">
    <property type="entry name" value="HAMP"/>
    <property type="match status" value="1"/>
</dbReference>
<dbReference type="InterPro" id="IPR033479">
    <property type="entry name" value="dCache_1"/>
</dbReference>
<dbReference type="PANTHER" id="PTHR44757:SF2">
    <property type="entry name" value="BIOFILM ARCHITECTURE MAINTENANCE PROTEIN MBAA"/>
    <property type="match status" value="1"/>
</dbReference>
<evidence type="ECO:0000256" key="1">
    <source>
        <dbReference type="ARBA" id="ARBA00004651"/>
    </source>
</evidence>
<dbReference type="FunFam" id="3.30.70.270:FF:000001">
    <property type="entry name" value="Diguanylate cyclase domain protein"/>
    <property type="match status" value="1"/>
</dbReference>
<keyword evidence="2" id="KW-1003">Cell membrane</keyword>
<name>A0A2L2XK94_9FIRM</name>
<dbReference type="Gene3D" id="3.30.70.270">
    <property type="match status" value="1"/>
</dbReference>
<dbReference type="EMBL" id="BFAV01000150">
    <property type="protein sequence ID" value="GBF34716.1"/>
    <property type="molecule type" value="Genomic_DNA"/>
</dbReference>
<dbReference type="InterPro" id="IPR000160">
    <property type="entry name" value="GGDEF_dom"/>
</dbReference>
<dbReference type="Pfam" id="PF00990">
    <property type="entry name" value="GGDEF"/>
    <property type="match status" value="1"/>
</dbReference>
<accession>A0A2L2XK94</accession>
<dbReference type="Gene3D" id="3.30.450.20">
    <property type="entry name" value="PAS domain"/>
    <property type="match status" value="2"/>
</dbReference>
<evidence type="ECO:0000256" key="4">
    <source>
        <dbReference type="ARBA" id="ARBA00022989"/>
    </source>
</evidence>
<evidence type="ECO:0000256" key="3">
    <source>
        <dbReference type="ARBA" id="ARBA00022692"/>
    </source>
</evidence>
<evidence type="ECO:0000259" key="8">
    <source>
        <dbReference type="PROSITE" id="PS50883"/>
    </source>
</evidence>
<dbReference type="SMART" id="SM00267">
    <property type="entry name" value="GGDEF"/>
    <property type="match status" value="1"/>
</dbReference>
<dbReference type="CDD" id="cd18773">
    <property type="entry name" value="PDC1_HK_sensor"/>
    <property type="match status" value="1"/>
</dbReference>
<feature type="domain" description="EAL" evidence="8">
    <location>
        <begin position="566"/>
        <end position="820"/>
    </location>
</feature>
<dbReference type="CDD" id="cd01949">
    <property type="entry name" value="GGDEF"/>
    <property type="match status" value="1"/>
</dbReference>
<dbReference type="Pfam" id="PF00563">
    <property type="entry name" value="EAL"/>
    <property type="match status" value="1"/>
</dbReference>
<reference evidence="12" key="1">
    <citation type="submission" date="2018-02" db="EMBL/GenBank/DDBJ databases">
        <title>Genome sequence of Desulfocucumis palustris strain NAW-5.</title>
        <authorList>
            <person name="Watanabe M."/>
            <person name="Kojima H."/>
            <person name="Fukui M."/>
        </authorList>
    </citation>
    <scope>NUCLEOTIDE SEQUENCE [LARGE SCALE GENOMIC DNA]</scope>
    <source>
        <strain evidence="12">NAW-5</strain>
    </source>
</reference>
<evidence type="ECO:0000256" key="5">
    <source>
        <dbReference type="ARBA" id="ARBA00023136"/>
    </source>
</evidence>
<evidence type="ECO:0000256" key="2">
    <source>
        <dbReference type="ARBA" id="ARBA00022475"/>
    </source>
</evidence>
<dbReference type="AlphaFoldDB" id="A0A2L2XK94"/>
<dbReference type="InterPro" id="IPR001633">
    <property type="entry name" value="EAL_dom"/>
</dbReference>
<dbReference type="GO" id="GO:0007165">
    <property type="term" value="P:signal transduction"/>
    <property type="evidence" value="ECO:0007669"/>
    <property type="project" value="InterPro"/>
</dbReference>
<dbReference type="InterPro" id="IPR029787">
    <property type="entry name" value="Nucleotide_cyclase"/>
</dbReference>
<evidence type="ECO:0000259" key="9">
    <source>
        <dbReference type="PROSITE" id="PS50885"/>
    </source>
</evidence>
<keyword evidence="5 7" id="KW-0472">Membrane</keyword>
<evidence type="ECO:0000259" key="10">
    <source>
        <dbReference type="PROSITE" id="PS50887"/>
    </source>
</evidence>
<evidence type="ECO:0000256" key="7">
    <source>
        <dbReference type="SAM" id="Phobius"/>
    </source>
</evidence>
<dbReference type="InterPro" id="IPR035919">
    <property type="entry name" value="EAL_sf"/>
</dbReference>
<dbReference type="Gene3D" id="1.10.8.500">
    <property type="entry name" value="HAMP domain in histidine kinase"/>
    <property type="match status" value="1"/>
</dbReference>
<keyword evidence="6" id="KW-0175">Coiled coil</keyword>
<keyword evidence="4 7" id="KW-1133">Transmembrane helix</keyword>
<dbReference type="NCBIfam" id="TIGR00254">
    <property type="entry name" value="GGDEF"/>
    <property type="match status" value="1"/>
</dbReference>
<dbReference type="SMART" id="SM00052">
    <property type="entry name" value="EAL"/>
    <property type="match status" value="1"/>
</dbReference>
<dbReference type="SUPFAM" id="SSF55073">
    <property type="entry name" value="Nucleotide cyclase"/>
    <property type="match status" value="1"/>
</dbReference>
<dbReference type="Proteomes" id="UP000239549">
    <property type="component" value="Unassembled WGS sequence"/>
</dbReference>
<dbReference type="OrthoDB" id="9813903at2"/>
<dbReference type="InterPro" id="IPR003660">
    <property type="entry name" value="HAMP_dom"/>
</dbReference>
<gene>
    <name evidence="11" type="ORF">DCCM_3836</name>
</gene>
<feature type="coiled-coil region" evidence="6">
    <location>
        <begin position="350"/>
        <end position="381"/>
    </location>
</feature>
<dbReference type="PROSITE" id="PS50883">
    <property type="entry name" value="EAL"/>
    <property type="match status" value="1"/>
</dbReference>
<comment type="subcellular location">
    <subcellularLocation>
        <location evidence="1">Cell membrane</location>
        <topology evidence="1">Multi-pass membrane protein</topology>
    </subcellularLocation>
</comment>